<feature type="domain" description="Tryptophan synthase beta chain-like PALP" evidence="7">
    <location>
        <begin position="61"/>
        <end position="128"/>
    </location>
</feature>
<dbReference type="PANTHER" id="PTHR48078">
    <property type="entry name" value="THREONINE DEHYDRATASE, MITOCHONDRIAL-RELATED"/>
    <property type="match status" value="1"/>
</dbReference>
<evidence type="ECO:0000256" key="5">
    <source>
        <dbReference type="ARBA" id="ARBA00042605"/>
    </source>
</evidence>
<evidence type="ECO:0000256" key="1">
    <source>
        <dbReference type="ARBA" id="ARBA00001933"/>
    </source>
</evidence>
<dbReference type="GO" id="GO:0006567">
    <property type="term" value="P:L-threonine catabolic process"/>
    <property type="evidence" value="ECO:0007669"/>
    <property type="project" value="TreeGrafter"/>
</dbReference>
<organism evidence="8 9">
    <name type="scientific">Plakobranchus ocellatus</name>
    <dbReference type="NCBI Taxonomy" id="259542"/>
    <lineage>
        <taxon>Eukaryota</taxon>
        <taxon>Metazoa</taxon>
        <taxon>Spiralia</taxon>
        <taxon>Lophotrochozoa</taxon>
        <taxon>Mollusca</taxon>
        <taxon>Gastropoda</taxon>
        <taxon>Heterobranchia</taxon>
        <taxon>Euthyneura</taxon>
        <taxon>Panpulmonata</taxon>
        <taxon>Sacoglossa</taxon>
        <taxon>Placobranchoidea</taxon>
        <taxon>Plakobranchidae</taxon>
        <taxon>Plakobranchus</taxon>
    </lineage>
</organism>
<dbReference type="InterPro" id="IPR050147">
    <property type="entry name" value="Ser/Thr_Dehydratase"/>
</dbReference>
<comment type="caution">
    <text evidence="8">The sequence shown here is derived from an EMBL/GenBank/DDBJ whole genome shotgun (WGS) entry which is preliminary data.</text>
</comment>
<dbReference type="GO" id="GO:0009097">
    <property type="term" value="P:isoleucine biosynthetic process"/>
    <property type="evidence" value="ECO:0007669"/>
    <property type="project" value="TreeGrafter"/>
</dbReference>
<evidence type="ECO:0000313" key="8">
    <source>
        <dbReference type="EMBL" id="GFN89067.1"/>
    </source>
</evidence>
<accession>A0AAV3Z3A0</accession>
<name>A0AAV3Z3A0_9GAST</name>
<dbReference type="AlphaFoldDB" id="A0AAV3Z3A0"/>
<sequence length="240" mass="26971">MLRGQTSSTKYSPTWEKTSAKEAKEQVENGRRPSSANRMMSNYKPMNSVTLQDIQQARERISNSVKKTPLIPLNVELEGQNKKIFLKLENLHPLGSFKIRGACNAVCSIPHKLLENGVYTASTGNFAQTSKRQSPASEIMNACFPDEDDENRDADNNQKIERKERVEGEHNQLIEESFTQDEPSVFHGNALYYITGFIVRKVTNGLTSNTCSEAIIVPMITLEHPLMLDLSLGRTEQVVL</sequence>
<dbReference type="Pfam" id="PF00291">
    <property type="entry name" value="PALP"/>
    <property type="match status" value="1"/>
</dbReference>
<dbReference type="EMBL" id="BLXT01001916">
    <property type="protein sequence ID" value="GFN89067.1"/>
    <property type="molecule type" value="Genomic_DNA"/>
</dbReference>
<feature type="region of interest" description="Disordered" evidence="6">
    <location>
        <begin position="1"/>
        <end position="41"/>
    </location>
</feature>
<dbReference type="GO" id="GO:0004794">
    <property type="term" value="F:threonine deaminase activity"/>
    <property type="evidence" value="ECO:0007669"/>
    <property type="project" value="TreeGrafter"/>
</dbReference>
<dbReference type="GO" id="GO:0003941">
    <property type="term" value="F:L-serine ammonia-lyase activity"/>
    <property type="evidence" value="ECO:0007669"/>
    <property type="project" value="TreeGrafter"/>
</dbReference>
<keyword evidence="9" id="KW-1185">Reference proteome</keyword>
<evidence type="ECO:0000256" key="4">
    <source>
        <dbReference type="ARBA" id="ARBA00041766"/>
    </source>
</evidence>
<dbReference type="Gene3D" id="3.40.50.1100">
    <property type="match status" value="2"/>
</dbReference>
<feature type="compositionally biased region" description="Polar residues" evidence="6">
    <location>
        <begin position="32"/>
        <end position="41"/>
    </location>
</feature>
<evidence type="ECO:0000256" key="2">
    <source>
        <dbReference type="ARBA" id="ARBA00022898"/>
    </source>
</evidence>
<gene>
    <name evidence="8" type="ORF">PoB_001557300</name>
</gene>
<dbReference type="Proteomes" id="UP000735302">
    <property type="component" value="Unassembled WGS sequence"/>
</dbReference>
<reference evidence="8 9" key="1">
    <citation type="journal article" date="2021" name="Elife">
        <title>Chloroplast acquisition without the gene transfer in kleptoplastic sea slugs, Plakobranchus ocellatus.</title>
        <authorList>
            <person name="Maeda T."/>
            <person name="Takahashi S."/>
            <person name="Yoshida T."/>
            <person name="Shimamura S."/>
            <person name="Takaki Y."/>
            <person name="Nagai Y."/>
            <person name="Toyoda A."/>
            <person name="Suzuki Y."/>
            <person name="Arimoto A."/>
            <person name="Ishii H."/>
            <person name="Satoh N."/>
            <person name="Nishiyama T."/>
            <person name="Hasebe M."/>
            <person name="Maruyama T."/>
            <person name="Minagawa J."/>
            <person name="Obokata J."/>
            <person name="Shigenobu S."/>
        </authorList>
    </citation>
    <scope>NUCLEOTIDE SEQUENCE [LARGE SCALE GENOMIC DNA]</scope>
</reference>
<proteinExistence type="predicted"/>
<keyword evidence="3" id="KW-0456">Lyase</keyword>
<evidence type="ECO:0000256" key="6">
    <source>
        <dbReference type="SAM" id="MobiDB-lite"/>
    </source>
</evidence>
<evidence type="ECO:0000259" key="7">
    <source>
        <dbReference type="Pfam" id="PF00291"/>
    </source>
</evidence>
<dbReference type="PANTHER" id="PTHR48078:SF6">
    <property type="entry name" value="L-THREONINE DEHYDRATASE CATABOLIC TDCB"/>
    <property type="match status" value="1"/>
</dbReference>
<dbReference type="InterPro" id="IPR001926">
    <property type="entry name" value="TrpB-like_PALP"/>
</dbReference>
<dbReference type="SUPFAM" id="SSF53686">
    <property type="entry name" value="Tryptophan synthase beta subunit-like PLP-dependent enzymes"/>
    <property type="match status" value="1"/>
</dbReference>
<keyword evidence="2" id="KW-0663">Pyridoxal phosphate</keyword>
<evidence type="ECO:0000256" key="3">
    <source>
        <dbReference type="ARBA" id="ARBA00023239"/>
    </source>
</evidence>
<evidence type="ECO:0000313" key="9">
    <source>
        <dbReference type="Proteomes" id="UP000735302"/>
    </source>
</evidence>
<dbReference type="GO" id="GO:0006565">
    <property type="term" value="P:L-serine catabolic process"/>
    <property type="evidence" value="ECO:0007669"/>
    <property type="project" value="TreeGrafter"/>
</dbReference>
<comment type="cofactor">
    <cofactor evidence="1">
        <name>pyridoxal 5'-phosphate</name>
        <dbReference type="ChEBI" id="CHEBI:597326"/>
    </cofactor>
</comment>
<protein>
    <recommendedName>
        <fullName evidence="4">L-serine deaminase</fullName>
    </recommendedName>
    <alternativeName>
        <fullName evidence="5">L-threonine dehydratase</fullName>
    </alternativeName>
</protein>
<feature type="compositionally biased region" description="Basic and acidic residues" evidence="6">
    <location>
        <begin position="18"/>
        <end position="31"/>
    </location>
</feature>
<feature type="compositionally biased region" description="Polar residues" evidence="6">
    <location>
        <begin position="1"/>
        <end position="17"/>
    </location>
</feature>
<dbReference type="InterPro" id="IPR036052">
    <property type="entry name" value="TrpB-like_PALP_sf"/>
</dbReference>